<dbReference type="STRING" id="415747.SAMN03097708_02885"/>
<sequence length="203" mass="23164">MSSQSHPFAEAVALIDAANAEDPNKETVAGEEWPKELLYSHRMADMLQRYTPDADEAQQLAVRAQHVQRWKTPRSAYPMNRQGYHQWRTGLYKFHADTAGELLRRAGYGEDVIERVKQAVGKRALKLNPDTQLLEDVAGLVFIEHYMLDFAAKHPEYDEAKWIDIIQKTWKKMSDRAHQFALSGGIKLPEPLVPLIQKAVDNA</sequence>
<evidence type="ECO:0000313" key="1">
    <source>
        <dbReference type="EMBL" id="SCZ65826.1"/>
    </source>
</evidence>
<dbReference type="Proteomes" id="UP000199648">
    <property type="component" value="Unassembled WGS sequence"/>
</dbReference>
<name>A0A1G5QVY2_9GAMM</name>
<evidence type="ECO:0000313" key="2">
    <source>
        <dbReference type="Proteomes" id="UP000199648"/>
    </source>
</evidence>
<dbReference type="InterPro" id="IPR025255">
    <property type="entry name" value="DUF4202"/>
</dbReference>
<dbReference type="PANTHER" id="PTHR41729">
    <property type="entry name" value="GLUTAMYL-TRNA SYNTHETASE"/>
    <property type="match status" value="1"/>
</dbReference>
<dbReference type="PANTHER" id="PTHR41729:SF1">
    <property type="entry name" value="GLUTAMYL-TRNA SYNTHETASE"/>
    <property type="match status" value="1"/>
</dbReference>
<evidence type="ECO:0008006" key="3">
    <source>
        <dbReference type="Google" id="ProtNLM"/>
    </source>
</evidence>
<accession>A0A1G5QVY2</accession>
<dbReference type="Pfam" id="PF13875">
    <property type="entry name" value="DUF4202"/>
    <property type="match status" value="1"/>
</dbReference>
<dbReference type="EMBL" id="FMWD01000010">
    <property type="protein sequence ID" value="SCZ65826.1"/>
    <property type="molecule type" value="Genomic_DNA"/>
</dbReference>
<organism evidence="1 2">
    <name type="scientific">Thiohalomonas denitrificans</name>
    <dbReference type="NCBI Taxonomy" id="415747"/>
    <lineage>
        <taxon>Bacteria</taxon>
        <taxon>Pseudomonadati</taxon>
        <taxon>Pseudomonadota</taxon>
        <taxon>Gammaproteobacteria</taxon>
        <taxon>Thiohalomonadales</taxon>
        <taxon>Thiohalomonadaceae</taxon>
        <taxon>Thiohalomonas</taxon>
    </lineage>
</organism>
<dbReference type="OrthoDB" id="9799165at2"/>
<gene>
    <name evidence="1" type="ORF">SAMN03097708_02885</name>
</gene>
<reference evidence="1 2" key="1">
    <citation type="submission" date="2016-10" db="EMBL/GenBank/DDBJ databases">
        <authorList>
            <person name="de Groot N.N."/>
        </authorList>
    </citation>
    <scope>NUCLEOTIDE SEQUENCE [LARGE SCALE GENOMIC DNA]</scope>
    <source>
        <strain evidence="1 2">HLD2</strain>
    </source>
</reference>
<proteinExistence type="predicted"/>
<dbReference type="RefSeq" id="WP_092998560.1">
    <property type="nucleotide sequence ID" value="NZ_FMWD01000010.1"/>
</dbReference>
<protein>
    <recommendedName>
        <fullName evidence="3">DUF4202 domain-containing protein</fullName>
    </recommendedName>
</protein>
<keyword evidence="2" id="KW-1185">Reference proteome</keyword>
<dbReference type="AlphaFoldDB" id="A0A1G5QVY2"/>